<dbReference type="SUPFAM" id="SSF50249">
    <property type="entry name" value="Nucleic acid-binding proteins"/>
    <property type="match status" value="1"/>
</dbReference>
<protein>
    <recommendedName>
        <fullName evidence="1">DNA ligase (NAD(+))</fullName>
        <ecNumber evidence="1">6.5.1.2</ecNumber>
    </recommendedName>
</protein>
<dbReference type="InterPro" id="IPR012340">
    <property type="entry name" value="NA-bd_OB-fold"/>
</dbReference>
<dbReference type="SUPFAM" id="SSF47781">
    <property type="entry name" value="RuvA domain 2-like"/>
    <property type="match status" value="1"/>
</dbReference>
<evidence type="ECO:0000256" key="8">
    <source>
        <dbReference type="ARBA" id="ARBA00023204"/>
    </source>
</evidence>
<dbReference type="InterPro" id="IPR036420">
    <property type="entry name" value="BRCT_dom_sf"/>
</dbReference>
<dbReference type="OrthoDB" id="9759736at2"/>
<dbReference type="GO" id="GO:0006281">
    <property type="term" value="P:DNA repair"/>
    <property type="evidence" value="ECO:0007669"/>
    <property type="project" value="UniProtKB-KW"/>
</dbReference>
<dbReference type="Pfam" id="PF00533">
    <property type="entry name" value="BRCT"/>
    <property type="match status" value="1"/>
</dbReference>
<dbReference type="Proteomes" id="UP000323646">
    <property type="component" value="Unassembled WGS sequence"/>
</dbReference>
<evidence type="ECO:0000256" key="10">
    <source>
        <dbReference type="ARBA" id="ARBA00034005"/>
    </source>
</evidence>
<keyword evidence="4" id="KW-0479">Metal-binding</keyword>
<dbReference type="GO" id="GO:0046872">
    <property type="term" value="F:metal ion binding"/>
    <property type="evidence" value="ECO:0007669"/>
    <property type="project" value="UniProtKB-KW"/>
</dbReference>
<proteinExistence type="predicted"/>
<dbReference type="EC" id="6.5.1.2" evidence="1"/>
<dbReference type="SUPFAM" id="SSF52113">
    <property type="entry name" value="BRCT domain"/>
    <property type="match status" value="1"/>
</dbReference>
<evidence type="ECO:0000256" key="4">
    <source>
        <dbReference type="ARBA" id="ARBA00022723"/>
    </source>
</evidence>
<reference evidence="12 13" key="1">
    <citation type="submission" date="2019-08" db="EMBL/GenBank/DDBJ databases">
        <title>Selenomonas sp. mPRGC5 and Selenomonas sp. mPRGC8 isolated from ruminal fluid of dairy goat (Capra hircus).</title>
        <authorList>
            <person name="Poothong S."/>
            <person name="Nuengjamnong C."/>
            <person name="Tanasupawat S."/>
        </authorList>
    </citation>
    <scope>NUCLEOTIDE SEQUENCE [LARGE SCALE GENOMIC DNA]</scope>
    <source>
        <strain evidence="13">mPRGC5</strain>
    </source>
</reference>
<evidence type="ECO:0000259" key="11">
    <source>
        <dbReference type="PROSITE" id="PS50172"/>
    </source>
</evidence>
<name>A0A5D6W5Z9_9FIRM</name>
<evidence type="ECO:0000313" key="13">
    <source>
        <dbReference type="Proteomes" id="UP000323646"/>
    </source>
</evidence>
<keyword evidence="2" id="KW-0436">Ligase</keyword>
<dbReference type="AlphaFoldDB" id="A0A5D6W5Z9"/>
<keyword evidence="13" id="KW-1185">Reference proteome</keyword>
<dbReference type="InterPro" id="IPR001357">
    <property type="entry name" value="BRCT_dom"/>
</dbReference>
<keyword evidence="3" id="KW-0235">DNA replication</keyword>
<comment type="catalytic activity">
    <reaction evidence="10">
        <text>NAD(+) + (deoxyribonucleotide)n-3'-hydroxyl + 5'-phospho-(deoxyribonucleotide)m = (deoxyribonucleotide)n+m + AMP + beta-nicotinamide D-nucleotide.</text>
        <dbReference type="EC" id="6.5.1.2"/>
    </reaction>
</comment>
<evidence type="ECO:0000256" key="6">
    <source>
        <dbReference type="ARBA" id="ARBA00022833"/>
    </source>
</evidence>
<dbReference type="Gene3D" id="3.30.470.30">
    <property type="entry name" value="DNA ligase/mRNA capping enzyme"/>
    <property type="match status" value="1"/>
</dbReference>
<dbReference type="Gene3D" id="3.40.50.10190">
    <property type="entry name" value="BRCT domain"/>
    <property type="match status" value="1"/>
</dbReference>
<evidence type="ECO:0000313" key="12">
    <source>
        <dbReference type="EMBL" id="TYZ22902.1"/>
    </source>
</evidence>
<dbReference type="EMBL" id="VTOY01000004">
    <property type="protein sequence ID" value="TYZ22902.1"/>
    <property type="molecule type" value="Genomic_DNA"/>
</dbReference>
<dbReference type="InterPro" id="IPR013840">
    <property type="entry name" value="DNAligase_N"/>
</dbReference>
<dbReference type="RefSeq" id="WP_149171296.1">
    <property type="nucleotide sequence ID" value="NZ_VTOY01000004.1"/>
</dbReference>
<evidence type="ECO:0000256" key="2">
    <source>
        <dbReference type="ARBA" id="ARBA00022598"/>
    </source>
</evidence>
<evidence type="ECO:0000256" key="1">
    <source>
        <dbReference type="ARBA" id="ARBA00012722"/>
    </source>
</evidence>
<dbReference type="InterPro" id="IPR001679">
    <property type="entry name" value="DNA_ligase"/>
</dbReference>
<accession>A0A5D6W5Z9</accession>
<keyword evidence="8" id="KW-0234">DNA repair</keyword>
<sequence>MNESMEVMTKMTREEQLKKIKAADEAYYGSSGEMILSDAEYDALRRDYIERYGSDDLDYVPGAELGAEKFRHPHEAKSLGKIDESETDKLQAYIEKFMPVIVEPKLDGCSVVVYPQNGKPMYVTRGGGNEGDILTRFPEAPRQNAYTAEYPIRGEVFMDFAAFEAMNRELTAAGEKAMANPRNSVNPILTGGKHPEFVKYLRFMAYDVMGVDWSETEKIEYIKSHTPFDVPEQSVRRFEGKKPAEIAAAIPEIYREYEENLGYPIDGIVIKCDWEDSLEKFGTTGHHDNNAIAWKPNQIPVTSIVRDVHWQVGKTGALTPVADIEPADILGSTVSNVNLHNMNVVKRLGGVAKGDKVGVIKAKLIIPQLVIVYEHNGGEEIEAITNCPYCGAPLEERENAASDSEDDTNLFCVNPHCWERIAQQIGFLAKRNVLDIKDLSIDRARAIVAAFPEKAEKFGPYMIFDLTAEDIRTAIITPFAELTSTKAKIEAEARKGNIITAADLEDKRDLKSPDKLKEAIDEAVKAVDIPRFVKALLFDGIGDNVGKLLAEKYHTADEILAAIKRQDAFCSIDGIGPRTETILQGAPFLRRFEELLDYIKPQDYVVRVIDEAAMPYAGKVFVLTGKDPAGKPRSFYKELIEGAGAKMGTAVSSNTDYLILADPNSTSSKAEKARKLGTKLLSYQEAAEMLQ</sequence>
<evidence type="ECO:0000256" key="7">
    <source>
        <dbReference type="ARBA" id="ARBA00023027"/>
    </source>
</evidence>
<organism evidence="12 13">
    <name type="scientific">Selenomonas ruminis</name>
    <dbReference type="NCBI Taxonomy" id="2593411"/>
    <lineage>
        <taxon>Bacteria</taxon>
        <taxon>Bacillati</taxon>
        <taxon>Bacillota</taxon>
        <taxon>Negativicutes</taxon>
        <taxon>Selenomonadales</taxon>
        <taxon>Selenomonadaceae</taxon>
        <taxon>Selenomonas</taxon>
    </lineage>
</organism>
<keyword evidence="7" id="KW-0520">NAD</keyword>
<dbReference type="SUPFAM" id="SSF56091">
    <property type="entry name" value="DNA ligase/mRNA capping enzyme, catalytic domain"/>
    <property type="match status" value="1"/>
</dbReference>
<evidence type="ECO:0000256" key="5">
    <source>
        <dbReference type="ARBA" id="ARBA00022763"/>
    </source>
</evidence>
<feature type="domain" description="BRCT" evidence="11">
    <location>
        <begin position="611"/>
        <end position="691"/>
    </location>
</feature>
<dbReference type="InterPro" id="IPR004150">
    <property type="entry name" value="NAD_DNA_ligase_OB"/>
</dbReference>
<dbReference type="Gene3D" id="2.40.50.140">
    <property type="entry name" value="Nucleic acid-binding proteins"/>
    <property type="match status" value="1"/>
</dbReference>
<dbReference type="InterPro" id="IPR010994">
    <property type="entry name" value="RuvA_2-like"/>
</dbReference>
<keyword evidence="6" id="KW-0862">Zinc</keyword>
<dbReference type="GO" id="GO:0006260">
    <property type="term" value="P:DNA replication"/>
    <property type="evidence" value="ECO:0007669"/>
    <property type="project" value="UniProtKB-KW"/>
</dbReference>
<evidence type="ECO:0000256" key="3">
    <source>
        <dbReference type="ARBA" id="ARBA00022705"/>
    </source>
</evidence>
<gene>
    <name evidence="12" type="ORF">FZ040_06700</name>
</gene>
<keyword evidence="5" id="KW-0227">DNA damage</keyword>
<dbReference type="SMART" id="SM00532">
    <property type="entry name" value="LIGANc"/>
    <property type="match status" value="1"/>
</dbReference>
<dbReference type="InterPro" id="IPR013839">
    <property type="entry name" value="DNAligase_adenylation"/>
</dbReference>
<dbReference type="GO" id="GO:0003911">
    <property type="term" value="F:DNA ligase (NAD+) activity"/>
    <property type="evidence" value="ECO:0007669"/>
    <property type="project" value="UniProtKB-EC"/>
</dbReference>
<comment type="caution">
    <text evidence="12">The sequence shown here is derived from an EMBL/GenBank/DDBJ whole genome shotgun (WGS) entry which is preliminary data.</text>
</comment>
<dbReference type="Pfam" id="PF01653">
    <property type="entry name" value="DNA_ligase_aden"/>
    <property type="match status" value="1"/>
</dbReference>
<keyword evidence="9" id="KW-0464">Manganese</keyword>
<dbReference type="PIRSF" id="PIRSF001604">
    <property type="entry name" value="LigA"/>
    <property type="match status" value="1"/>
</dbReference>
<dbReference type="PROSITE" id="PS50172">
    <property type="entry name" value="BRCT"/>
    <property type="match status" value="1"/>
</dbReference>
<evidence type="ECO:0000256" key="9">
    <source>
        <dbReference type="ARBA" id="ARBA00023211"/>
    </source>
</evidence>
<dbReference type="CDD" id="cd17748">
    <property type="entry name" value="BRCT_DNA_ligase_like"/>
    <property type="match status" value="1"/>
</dbReference>
<dbReference type="Pfam" id="PF03120">
    <property type="entry name" value="OB_DNA_ligase"/>
    <property type="match status" value="1"/>
</dbReference>